<keyword evidence="1" id="KW-0812">Transmembrane</keyword>
<proteinExistence type="predicted"/>
<dbReference type="EMBL" id="PRLM01000002">
    <property type="protein sequence ID" value="RYC74970.1"/>
    <property type="molecule type" value="Genomic_DNA"/>
</dbReference>
<keyword evidence="1" id="KW-1133">Transmembrane helix</keyword>
<feature type="transmembrane region" description="Helical" evidence="1">
    <location>
        <begin position="40"/>
        <end position="63"/>
    </location>
</feature>
<evidence type="ECO:0000313" key="3">
    <source>
        <dbReference type="Proteomes" id="UP001191019"/>
    </source>
</evidence>
<comment type="caution">
    <text evidence="2">The sequence shown here is derived from an EMBL/GenBank/DDBJ whole genome shotgun (WGS) entry which is preliminary data.</text>
</comment>
<protein>
    <submittedName>
        <fullName evidence="2">Uncharacterized protein</fullName>
    </submittedName>
</protein>
<name>A0ABY0FQ43_9BACT</name>
<keyword evidence="3" id="KW-1185">Reference proteome</keyword>
<reference evidence="2 3" key="2">
    <citation type="journal article" date="2020" name="Cell Rep.">
        <title>Acquisition and Adaptation of Ultra-small Parasitic Reduced Genome Bacteria to Mammalian Hosts.</title>
        <authorList>
            <person name="McLean J.S."/>
            <person name="Bor B."/>
            <person name="Kerns K.A."/>
            <person name="Liu Q."/>
            <person name="To T.T."/>
            <person name="Solden L."/>
            <person name="Hendrickson E.L."/>
            <person name="Wrighton K."/>
            <person name="Shi W."/>
            <person name="He X."/>
        </authorList>
    </citation>
    <scope>NUCLEOTIDE SEQUENCE [LARGE SCALE GENOMIC DNA]</scope>
    <source>
        <strain evidence="2 3">TM7_G3_2_Rum_HOT_351B</strain>
    </source>
</reference>
<accession>A0ABY0FQ43</accession>
<gene>
    <name evidence="2" type="ORF">G3RUM_00247</name>
</gene>
<dbReference type="RefSeq" id="WP_129734601.1">
    <property type="nucleotide sequence ID" value="NZ_PRLM01000002.1"/>
</dbReference>
<dbReference type="Proteomes" id="UP001191019">
    <property type="component" value="Unassembled WGS sequence"/>
</dbReference>
<organism evidence="2 3">
    <name type="scientific">Candidatus Nanosyncoccus alces</name>
    <dbReference type="NCBI Taxonomy" id="2171997"/>
    <lineage>
        <taxon>Bacteria</taxon>
        <taxon>Candidatus Saccharimonadota</taxon>
        <taxon>Candidatus Nanosyncoccalia</taxon>
        <taxon>Candidatus Nanosyncoccales</taxon>
        <taxon>Candidatus Nanosyncoccaceae</taxon>
        <taxon>Candidatus Nanosyncoccus</taxon>
    </lineage>
</organism>
<reference evidence="2 3" key="1">
    <citation type="journal article" date="2018" name="bioRxiv">
        <title>Evidence of independent acquisition and adaption of ultra-small bacteria to human hosts across the highly diverse yet reduced genomes of the phylum Saccharibacteria.</title>
        <authorList>
            <person name="McLean J.S."/>
            <person name="Bor B."/>
            <person name="To T.T."/>
            <person name="Liu Q."/>
            <person name="Kearns K.A."/>
            <person name="Solden L.M."/>
            <person name="Wrighton K.C."/>
            <person name="He X."/>
            <person name="Shi W."/>
        </authorList>
    </citation>
    <scope>NUCLEOTIDE SEQUENCE [LARGE SCALE GENOMIC DNA]</scope>
    <source>
        <strain evidence="2 3">TM7_G3_2_Rum_HOT_351B</strain>
    </source>
</reference>
<sequence>MSAEETLRSSERSALNNNQFVSHVTGKNSKIKSTKKLKSWGAAGFITAMIVLVAVVFSAGNIIPTTIYEGLIEETDMQCADMTASKNLAFQQALESGEIPDGTAEILKRKGILVGYVDNNGEFVEDNNEAGTSLSLKKDGEIISAGDFMDKVGTDISLYSGVNDATYRCAAYYYDEDAYEVFDEIGTKRNNFTSEDDFSEKMNTLMGDGSNININSVSLVQKTETNSETGETETYYEYVENGTKANSGTDATDFIEAVKNKNSAADTDTATLNAADQLKVADTTSREQRSSLFFALFMENVSKMKAGDGSESKLNDAMNYLYDKEETEVVDVKTGKVTKVTGTALDSPSLYAILSGNKVDTEAVENYSNERILKTVENQVNTVGGSETIENTVASVNSQQKGSIGRFIEDGIETASSAILSLVEPTVNSSLVDNSYETIKGVDAGEMLVEGAVVVGSKLAKRSGATAGDAAAVDSYARLNNKIVAMNAEEDRLNRSPFDITSKNTFLGSIIYKFAIGSAKIVGNLANVRTFSTVVSNAVASLLPVSYADASDGYLTTFGDCETYATIGAVGSAQCAEIATFDTSTLNDPFNDPGFIEFVNNNTTLTSSGVRKINEGSTLADFIIYNNERKTPLGVTDGGILDSINKDSNSVSFVSDILRMIEVFLGSSDQDKRVASGEAFVNSSANPDWQTYKYAQRYVSLARATSALRRYANDKTAYTNLKFFEGEENPVLAFIEQYNKTLANK</sequence>
<evidence type="ECO:0000313" key="2">
    <source>
        <dbReference type="EMBL" id="RYC74970.1"/>
    </source>
</evidence>
<keyword evidence="1" id="KW-0472">Membrane</keyword>
<evidence type="ECO:0000256" key="1">
    <source>
        <dbReference type="SAM" id="Phobius"/>
    </source>
</evidence>